<dbReference type="RefSeq" id="WP_244682276.1">
    <property type="nucleotide sequence ID" value="NZ_JALIRM010000010.1"/>
</dbReference>
<name>A0ABU0D683_9BACI</name>
<gene>
    <name evidence="2" type="ORF">J2S14_002735</name>
</gene>
<dbReference type="EC" id="1.3.5.2" evidence="2"/>
<evidence type="ECO:0000313" key="2">
    <source>
        <dbReference type="EMBL" id="MDQ0343900.1"/>
    </source>
</evidence>
<feature type="transmembrane region" description="Helical" evidence="1">
    <location>
        <begin position="515"/>
        <end position="536"/>
    </location>
</feature>
<feature type="transmembrane region" description="Helical" evidence="1">
    <location>
        <begin position="453"/>
        <end position="480"/>
    </location>
</feature>
<protein>
    <submittedName>
        <fullName evidence="2">Dihydroorotate dehydrogenase</fullName>
        <ecNumber evidence="2">1.3.5.2</ecNumber>
    </submittedName>
</protein>
<dbReference type="EMBL" id="JAUSUO010000007">
    <property type="protein sequence ID" value="MDQ0343900.1"/>
    <property type="molecule type" value="Genomic_DNA"/>
</dbReference>
<sequence length="600" mass="67413">MPDWSYHTIFKPILLKLPPSISREFIHRGMSTLSSSSMGEIFIEFLGHMSPSKKMKKELFGIQFTSPIGLSGKIDPQLSGLKAFQNLGFGFLEIGPVSLRGTKGKEELFLDQKKEQIHGFSNIPIKLSTVEEKLRSLKKKKMPFFIRVEGSLQEIKQICEKLHPYSDGFILNSHPLDSANEFKLFTEKLGKPVIFACSPDDMTTLEELKNYNPSGILLENQHNTDRINDSLATIRKSFGSDLPIIILSRIREPVDAVQLLDNGASLIMLGYDYVFAGPGLPKRINEAYSNKFPRESMMVKGWLWYWLFGLAITIAGFIALLFSMTSIILPYDEFFLGIMRRDILDFNPAILYFMAHDRMTLSGTMISGGIIYMQLARYGIRYGMHWARKAVNIAGIIGFLGILLFIGYGYFDWLHGLFWLILLPLFIVGYAKSKNANEAPSSTNLFNHRSWKLSLIGQLSFVLLGAALSIGGVVISVIGASTVFVPTDLSYLCLTPEMLNEFNERLIPVIAHDRAGFGSALLSVGLLVLMLALWGIREGESWVWWTFTIGAIPAFSSGIITHYIIGYTDFFHLSPAYIAVILYMIGIICTAPYLIIRKKK</sequence>
<dbReference type="SUPFAM" id="SSF51395">
    <property type="entry name" value="FMN-linked oxidoreductases"/>
    <property type="match status" value="1"/>
</dbReference>
<comment type="caution">
    <text evidence="2">The sequence shown here is derived from an EMBL/GenBank/DDBJ whole genome shotgun (WGS) entry which is preliminary data.</text>
</comment>
<keyword evidence="1" id="KW-0812">Transmembrane</keyword>
<keyword evidence="3" id="KW-1185">Reference proteome</keyword>
<proteinExistence type="predicted"/>
<feature type="transmembrane region" description="Helical" evidence="1">
    <location>
        <begin position="577"/>
        <end position="596"/>
    </location>
</feature>
<feature type="transmembrane region" description="Helical" evidence="1">
    <location>
        <begin position="303"/>
        <end position="329"/>
    </location>
</feature>
<dbReference type="Proteomes" id="UP001232343">
    <property type="component" value="Unassembled WGS sequence"/>
</dbReference>
<feature type="transmembrane region" description="Helical" evidence="1">
    <location>
        <begin position="417"/>
        <end position="433"/>
    </location>
</feature>
<feature type="transmembrane region" description="Helical" evidence="1">
    <location>
        <begin position="393"/>
        <end position="411"/>
    </location>
</feature>
<accession>A0ABU0D683</accession>
<dbReference type="GO" id="GO:0106430">
    <property type="term" value="F:dihydroorotate dehydrogenase (quinone) activity"/>
    <property type="evidence" value="ECO:0007669"/>
    <property type="project" value="UniProtKB-EC"/>
</dbReference>
<reference evidence="2 3" key="1">
    <citation type="submission" date="2023-07" db="EMBL/GenBank/DDBJ databases">
        <title>Genomic Encyclopedia of Type Strains, Phase IV (KMG-IV): sequencing the most valuable type-strain genomes for metagenomic binning, comparative biology and taxonomic classification.</title>
        <authorList>
            <person name="Goeker M."/>
        </authorList>
    </citation>
    <scope>NUCLEOTIDE SEQUENCE [LARGE SCALE GENOMIC DNA]</scope>
    <source>
        <strain evidence="2 3">DSM 27848</strain>
    </source>
</reference>
<keyword evidence="1" id="KW-1133">Transmembrane helix</keyword>
<feature type="transmembrane region" description="Helical" evidence="1">
    <location>
        <begin position="543"/>
        <end position="565"/>
    </location>
</feature>
<keyword evidence="2" id="KW-0560">Oxidoreductase</keyword>
<evidence type="ECO:0000256" key="1">
    <source>
        <dbReference type="SAM" id="Phobius"/>
    </source>
</evidence>
<organism evidence="2 3">
    <name type="scientific">Lederbergia wuyishanensis</name>
    <dbReference type="NCBI Taxonomy" id="1347903"/>
    <lineage>
        <taxon>Bacteria</taxon>
        <taxon>Bacillati</taxon>
        <taxon>Bacillota</taxon>
        <taxon>Bacilli</taxon>
        <taxon>Bacillales</taxon>
        <taxon>Bacillaceae</taxon>
        <taxon>Lederbergia</taxon>
    </lineage>
</organism>
<evidence type="ECO:0000313" key="3">
    <source>
        <dbReference type="Proteomes" id="UP001232343"/>
    </source>
</evidence>
<dbReference type="Gene3D" id="3.20.20.70">
    <property type="entry name" value="Aldolase class I"/>
    <property type="match status" value="2"/>
</dbReference>
<keyword evidence="1" id="KW-0472">Membrane</keyword>
<dbReference type="InterPro" id="IPR013785">
    <property type="entry name" value="Aldolase_TIM"/>
</dbReference>